<evidence type="ECO:0000313" key="2">
    <source>
        <dbReference type="EMBL" id="CAE6441635.1"/>
    </source>
</evidence>
<accession>A0A8H3AVX9</accession>
<reference evidence="2" key="1">
    <citation type="submission" date="2021-01" db="EMBL/GenBank/DDBJ databases">
        <authorList>
            <person name="Kaushik A."/>
        </authorList>
    </citation>
    <scope>NUCLEOTIDE SEQUENCE</scope>
    <source>
        <strain evidence="2">AG4-RS23</strain>
    </source>
</reference>
<comment type="caution">
    <text evidence="2">The sequence shown here is derived from an EMBL/GenBank/DDBJ whole genome shotgun (WGS) entry which is preliminary data.</text>
</comment>
<dbReference type="InterPro" id="IPR012312">
    <property type="entry name" value="Hemerythrin-like"/>
</dbReference>
<organism evidence="2 3">
    <name type="scientific">Rhizoctonia solani</name>
    <dbReference type="NCBI Taxonomy" id="456999"/>
    <lineage>
        <taxon>Eukaryota</taxon>
        <taxon>Fungi</taxon>
        <taxon>Dikarya</taxon>
        <taxon>Basidiomycota</taxon>
        <taxon>Agaricomycotina</taxon>
        <taxon>Agaricomycetes</taxon>
        <taxon>Cantharellales</taxon>
        <taxon>Ceratobasidiaceae</taxon>
        <taxon>Rhizoctonia</taxon>
    </lineage>
</organism>
<evidence type="ECO:0000259" key="1">
    <source>
        <dbReference type="Pfam" id="PF01814"/>
    </source>
</evidence>
<protein>
    <recommendedName>
        <fullName evidence="1">Hemerythrin-like domain-containing protein</fullName>
    </recommendedName>
</protein>
<name>A0A8H3AVX9_9AGAM</name>
<evidence type="ECO:0000313" key="3">
    <source>
        <dbReference type="Proteomes" id="UP000663861"/>
    </source>
</evidence>
<feature type="domain" description="Hemerythrin-like" evidence="1">
    <location>
        <begin position="39"/>
        <end position="157"/>
    </location>
</feature>
<dbReference type="PANTHER" id="PTHR35585">
    <property type="entry name" value="HHE DOMAIN PROTEIN (AFU_ORTHOLOGUE AFUA_4G00730)"/>
    <property type="match status" value="1"/>
</dbReference>
<dbReference type="AlphaFoldDB" id="A0A8H3AVX9"/>
<dbReference type="EMBL" id="CAJMWY010000631">
    <property type="protein sequence ID" value="CAE6441635.1"/>
    <property type="molecule type" value="Genomic_DNA"/>
</dbReference>
<dbReference type="Pfam" id="PF01814">
    <property type="entry name" value="Hemerythrin"/>
    <property type="match status" value="1"/>
</dbReference>
<gene>
    <name evidence="2" type="ORF">RDB_LOCUS41398</name>
</gene>
<dbReference type="Proteomes" id="UP000663861">
    <property type="component" value="Unassembled WGS sequence"/>
</dbReference>
<dbReference type="PANTHER" id="PTHR35585:SF1">
    <property type="entry name" value="HHE DOMAIN PROTEIN (AFU_ORTHOLOGUE AFUA_4G00730)"/>
    <property type="match status" value="1"/>
</dbReference>
<sequence length="230" mass="25944">MLSRLPRTLFSSRLATLGPRGLNSRFIHPSASSRLDYFEEIMVDHNNFRDLHARFISAYDKRDQDEMTKIANTLVREVSLHAISEEISIYKALDENNLHDCSENDRAAHRVMKEAFKFVDSNSIATLGMDKYADAFQRACQALFQHAKEEENDHYQKLSAVLTAPQRSDLAVDYLKARRIVPSRPHPAAPDGGGLGQKIVGAMVKPVDAAIHGMKDHVSLKYEHSRIDSV</sequence>
<proteinExistence type="predicted"/>